<evidence type="ECO:0000256" key="13">
    <source>
        <dbReference type="ARBA" id="ARBA00048150"/>
    </source>
</evidence>
<evidence type="ECO:0000256" key="11">
    <source>
        <dbReference type="ARBA" id="ARBA00026011"/>
    </source>
</evidence>
<gene>
    <name evidence="14" type="ORF">TAGGR_1856</name>
</gene>
<evidence type="ECO:0000256" key="8">
    <source>
        <dbReference type="ARBA" id="ARBA00023004"/>
    </source>
</evidence>
<name>A0A0U9HW61_9BACT</name>
<dbReference type="GO" id="GO:0016730">
    <property type="term" value="F:oxidoreductase activity, acting on iron-sulfur proteins as donors"/>
    <property type="evidence" value="ECO:0007669"/>
    <property type="project" value="InterPro"/>
</dbReference>
<sequence length="105" mass="12278">MTPEKLYEILDKYAKSKGLELNKDKDFVLELIKGLLKNEERYGYRSCPCRLASGDKQKDADIICPCIYSVDDIKEYGRCYCGLYVKEEYNQGKIPDKIVPERRKK</sequence>
<evidence type="ECO:0000256" key="10">
    <source>
        <dbReference type="ARBA" id="ARBA00023157"/>
    </source>
</evidence>
<dbReference type="Proteomes" id="UP000054976">
    <property type="component" value="Unassembled WGS sequence"/>
</dbReference>
<evidence type="ECO:0000256" key="5">
    <source>
        <dbReference type="ARBA" id="ARBA00022485"/>
    </source>
</evidence>
<dbReference type="GO" id="GO:0046872">
    <property type="term" value="F:metal ion binding"/>
    <property type="evidence" value="ECO:0007669"/>
    <property type="project" value="UniProtKB-KW"/>
</dbReference>
<comment type="function">
    <text evidence="2">Catalytic subunit of the ferredoxin-thioredoxin reductase (FTR), which catalyzes the two-electron reduction of thioredoxins by the electrons provided by reduced ferredoxin.</text>
</comment>
<dbReference type="Pfam" id="PF02943">
    <property type="entry name" value="FeThRed_B"/>
    <property type="match status" value="1"/>
</dbReference>
<dbReference type="Gene3D" id="3.90.460.10">
    <property type="entry name" value="Ferredoxin thioredoxin reductase catalytic beta subunit"/>
    <property type="match status" value="1"/>
</dbReference>
<comment type="catalytic activity">
    <reaction evidence="13">
        <text>[thioredoxin]-disulfide + 2 reduced [2Fe-2S]-[ferredoxin] + 2 H(+) = [thioredoxin]-dithiol + 2 oxidized [2Fe-2S]-[ferredoxin]</text>
        <dbReference type="Rhea" id="RHEA:42336"/>
        <dbReference type="Rhea" id="RHEA-COMP:10000"/>
        <dbReference type="Rhea" id="RHEA-COMP:10001"/>
        <dbReference type="Rhea" id="RHEA-COMP:10698"/>
        <dbReference type="Rhea" id="RHEA-COMP:10700"/>
        <dbReference type="ChEBI" id="CHEBI:15378"/>
        <dbReference type="ChEBI" id="CHEBI:29950"/>
        <dbReference type="ChEBI" id="CHEBI:33737"/>
        <dbReference type="ChEBI" id="CHEBI:33738"/>
        <dbReference type="ChEBI" id="CHEBI:50058"/>
        <dbReference type="EC" id="1.8.7.2"/>
    </reaction>
</comment>
<dbReference type="STRING" id="86166.TAGGR_1856"/>
<evidence type="ECO:0000256" key="3">
    <source>
        <dbReference type="ARBA" id="ARBA00007941"/>
    </source>
</evidence>
<dbReference type="AlphaFoldDB" id="A0A0U9HW61"/>
<keyword evidence="6" id="KW-0479">Metal-binding</keyword>
<evidence type="ECO:0000256" key="4">
    <source>
        <dbReference type="ARBA" id="ARBA00012358"/>
    </source>
</evidence>
<dbReference type="SUPFAM" id="SSF57662">
    <property type="entry name" value="Ferredoxin thioredoxin reductase (FTR), catalytic beta chain"/>
    <property type="match status" value="1"/>
</dbReference>
<proteinExistence type="inferred from homology"/>
<dbReference type="InterPro" id="IPR004209">
    <property type="entry name" value="FTR_bsu"/>
</dbReference>
<evidence type="ECO:0000256" key="6">
    <source>
        <dbReference type="ARBA" id="ARBA00022723"/>
    </source>
</evidence>
<evidence type="ECO:0000256" key="1">
    <source>
        <dbReference type="ARBA" id="ARBA00001966"/>
    </source>
</evidence>
<dbReference type="GO" id="GO:0051539">
    <property type="term" value="F:4 iron, 4 sulfur cluster binding"/>
    <property type="evidence" value="ECO:0007669"/>
    <property type="project" value="UniProtKB-KW"/>
</dbReference>
<comment type="similarity">
    <text evidence="3">Belongs to the ferredoxin thioredoxin reductase beta subunit family.</text>
</comment>
<dbReference type="InterPro" id="IPR036644">
    <property type="entry name" value="FTR_bsu_sf"/>
</dbReference>
<comment type="caution">
    <text evidence="14">The sequence shown here is derived from an EMBL/GenBank/DDBJ whole genome shotgun (WGS) entry which is preliminary data.</text>
</comment>
<keyword evidence="10" id="KW-1015">Disulfide bond</keyword>
<keyword evidence="9" id="KW-0411">Iron-sulfur</keyword>
<dbReference type="OrthoDB" id="9782739at2"/>
<dbReference type="PANTHER" id="PTHR35113:SF1">
    <property type="entry name" value="FERREDOXIN-THIOREDOXIN REDUCTASE CATALYTIC CHAIN, CHLOROPLASTIC"/>
    <property type="match status" value="1"/>
</dbReference>
<keyword evidence="7" id="KW-0560">Oxidoreductase</keyword>
<dbReference type="EC" id="1.8.7.2" evidence="4"/>
<keyword evidence="8" id="KW-0408">Iron</keyword>
<evidence type="ECO:0000256" key="7">
    <source>
        <dbReference type="ARBA" id="ARBA00023002"/>
    </source>
</evidence>
<keyword evidence="5" id="KW-0004">4Fe-4S</keyword>
<dbReference type="RefSeq" id="WP_059176100.1">
    <property type="nucleotide sequence ID" value="NZ_BCNO01000001.1"/>
</dbReference>
<reference evidence="15" key="1">
    <citation type="submission" date="2016-01" db="EMBL/GenBank/DDBJ databases">
        <title>Draft genome sequence of Thermodesulfovibrio aggregans strain TGE-P1.</title>
        <authorList>
            <person name="Sekiguchi Y."/>
            <person name="Ohashi A."/>
            <person name="Matsuura N."/>
            <person name="Tourlousse M.D."/>
        </authorList>
    </citation>
    <scope>NUCLEOTIDE SEQUENCE [LARGE SCALE GENOMIC DNA]</scope>
    <source>
        <strain evidence="15">TGE-P1</strain>
    </source>
</reference>
<evidence type="ECO:0000313" key="14">
    <source>
        <dbReference type="EMBL" id="GAQ94671.1"/>
    </source>
</evidence>
<protein>
    <recommendedName>
        <fullName evidence="4">ferredoxin:thioredoxin reductase</fullName>
        <ecNumber evidence="4">1.8.7.2</ecNumber>
    </recommendedName>
    <alternativeName>
        <fullName evidence="12">Ferredoxin-thioredoxin reductase subunit B</fullName>
    </alternativeName>
</protein>
<comment type="cofactor">
    <cofactor evidence="1">
        <name>[4Fe-4S] cluster</name>
        <dbReference type="ChEBI" id="CHEBI:49883"/>
    </cofactor>
</comment>
<comment type="subunit">
    <text evidence="11">Heterodimer of subunit A (variable subunit) and subunit B (catalytic subunit). Heterodimeric FTR forms a complex with ferredoxin and thioredoxin.</text>
</comment>
<dbReference type="PANTHER" id="PTHR35113">
    <property type="entry name" value="FERREDOXIN-THIOREDOXIN REDUCTASE CATALYTIC CHAIN, CHLOROPLASTIC"/>
    <property type="match status" value="1"/>
</dbReference>
<accession>A0A0U9HW61</accession>
<keyword evidence="15" id="KW-1185">Reference proteome</keyword>
<evidence type="ECO:0000256" key="2">
    <source>
        <dbReference type="ARBA" id="ARBA00003945"/>
    </source>
</evidence>
<evidence type="ECO:0000256" key="9">
    <source>
        <dbReference type="ARBA" id="ARBA00023014"/>
    </source>
</evidence>
<dbReference type="EMBL" id="BCNO01000001">
    <property type="protein sequence ID" value="GAQ94671.1"/>
    <property type="molecule type" value="Genomic_DNA"/>
</dbReference>
<evidence type="ECO:0000256" key="12">
    <source>
        <dbReference type="ARBA" id="ARBA00030295"/>
    </source>
</evidence>
<evidence type="ECO:0000313" key="15">
    <source>
        <dbReference type="Proteomes" id="UP000054976"/>
    </source>
</evidence>
<organism evidence="14 15">
    <name type="scientific">Thermodesulfovibrio aggregans</name>
    <dbReference type="NCBI Taxonomy" id="86166"/>
    <lineage>
        <taxon>Bacteria</taxon>
        <taxon>Pseudomonadati</taxon>
        <taxon>Nitrospirota</taxon>
        <taxon>Thermodesulfovibrionia</taxon>
        <taxon>Thermodesulfovibrionales</taxon>
        <taxon>Thermodesulfovibrionaceae</taxon>
        <taxon>Thermodesulfovibrio</taxon>
    </lineage>
</organism>